<protein>
    <submittedName>
        <fullName evidence="4">Response regulator receiver</fullName>
    </submittedName>
</protein>
<dbReference type="AlphaFoldDB" id="W0RI00"/>
<dbReference type="Pfam" id="PF00072">
    <property type="entry name" value="Response_reg"/>
    <property type="match status" value="1"/>
</dbReference>
<proteinExistence type="predicted"/>
<dbReference type="PROSITE" id="PS50110">
    <property type="entry name" value="RESPONSE_REGULATORY"/>
    <property type="match status" value="1"/>
</dbReference>
<evidence type="ECO:0000256" key="1">
    <source>
        <dbReference type="ARBA" id="ARBA00022553"/>
    </source>
</evidence>
<dbReference type="SUPFAM" id="SSF52172">
    <property type="entry name" value="CheY-like"/>
    <property type="match status" value="1"/>
</dbReference>
<dbReference type="SMART" id="SM00448">
    <property type="entry name" value="REC"/>
    <property type="match status" value="1"/>
</dbReference>
<gene>
    <name evidence="4" type="ORF">J421_3172</name>
</gene>
<dbReference type="STRING" id="861299.J421_3172"/>
<dbReference type="InterPro" id="IPR050595">
    <property type="entry name" value="Bact_response_regulator"/>
</dbReference>
<name>W0RI00_9BACT</name>
<evidence type="ECO:0000256" key="2">
    <source>
        <dbReference type="PROSITE-ProRule" id="PRU00169"/>
    </source>
</evidence>
<dbReference type="GO" id="GO:0000160">
    <property type="term" value="P:phosphorelay signal transduction system"/>
    <property type="evidence" value="ECO:0007669"/>
    <property type="project" value="InterPro"/>
</dbReference>
<keyword evidence="1 2" id="KW-0597">Phosphoprotein</keyword>
<dbReference type="PANTHER" id="PTHR44591">
    <property type="entry name" value="STRESS RESPONSE REGULATOR PROTEIN 1"/>
    <property type="match status" value="1"/>
</dbReference>
<dbReference type="InterPro" id="IPR001789">
    <property type="entry name" value="Sig_transdc_resp-reg_receiver"/>
</dbReference>
<evidence type="ECO:0000313" key="5">
    <source>
        <dbReference type="Proteomes" id="UP000019151"/>
    </source>
</evidence>
<dbReference type="HOGENOM" id="CLU_000445_69_17_0"/>
<sequence length="147" mass="16435">MPLQSELAADLPAPETQLRHVLVADDEPHIGRIIQMKLEQGPFRVTLAYDGRQALDALEREGDVDLVLLDLMMPELSGLDVLAQIRNDERYRDLPCIILTAAGQEQQYRQAMALGATDFMTKPFSPKKLYARAAELAGVSDETTRDR</sequence>
<accession>W0RI00</accession>
<dbReference type="KEGG" id="gba:J421_3172"/>
<dbReference type="PANTHER" id="PTHR44591:SF3">
    <property type="entry name" value="RESPONSE REGULATORY DOMAIN-CONTAINING PROTEIN"/>
    <property type="match status" value="1"/>
</dbReference>
<dbReference type="Proteomes" id="UP000019151">
    <property type="component" value="Chromosome"/>
</dbReference>
<dbReference type="InParanoid" id="W0RI00"/>
<evidence type="ECO:0000313" key="4">
    <source>
        <dbReference type="EMBL" id="AHG90709.1"/>
    </source>
</evidence>
<feature type="modified residue" description="4-aspartylphosphate" evidence="2">
    <location>
        <position position="70"/>
    </location>
</feature>
<feature type="domain" description="Response regulatory" evidence="3">
    <location>
        <begin position="20"/>
        <end position="137"/>
    </location>
</feature>
<keyword evidence="5" id="KW-1185">Reference proteome</keyword>
<dbReference type="EMBL" id="CP007128">
    <property type="protein sequence ID" value="AHG90709.1"/>
    <property type="molecule type" value="Genomic_DNA"/>
</dbReference>
<organism evidence="4 5">
    <name type="scientific">Gemmatirosa kalamazoonensis</name>
    <dbReference type="NCBI Taxonomy" id="861299"/>
    <lineage>
        <taxon>Bacteria</taxon>
        <taxon>Pseudomonadati</taxon>
        <taxon>Gemmatimonadota</taxon>
        <taxon>Gemmatimonadia</taxon>
        <taxon>Gemmatimonadales</taxon>
        <taxon>Gemmatimonadaceae</taxon>
        <taxon>Gemmatirosa</taxon>
    </lineage>
</organism>
<dbReference type="InterPro" id="IPR011006">
    <property type="entry name" value="CheY-like_superfamily"/>
</dbReference>
<dbReference type="eggNOG" id="COG0745">
    <property type="taxonomic scope" value="Bacteria"/>
</dbReference>
<reference evidence="4 5" key="1">
    <citation type="journal article" date="2014" name="Genome Announc.">
        <title>Genome Sequence and Methylome of Soil Bacterium Gemmatirosa kalamazoonensis KBS708T, a Member of the Rarely Cultivated Gemmatimonadetes Phylum.</title>
        <authorList>
            <person name="Debruyn J.M."/>
            <person name="Radosevich M."/>
            <person name="Wommack K.E."/>
            <person name="Polson S.W."/>
            <person name="Hauser L.J."/>
            <person name="Fawaz M.N."/>
            <person name="Korlach J."/>
            <person name="Tsai Y.C."/>
        </authorList>
    </citation>
    <scope>NUCLEOTIDE SEQUENCE [LARGE SCALE GENOMIC DNA]</scope>
    <source>
        <strain evidence="4 5">KBS708</strain>
    </source>
</reference>
<dbReference type="Gene3D" id="3.40.50.2300">
    <property type="match status" value="1"/>
</dbReference>
<evidence type="ECO:0000259" key="3">
    <source>
        <dbReference type="PROSITE" id="PS50110"/>
    </source>
</evidence>